<feature type="chain" id="PRO_5013722605" evidence="1">
    <location>
        <begin position="16"/>
        <end position="140"/>
    </location>
</feature>
<evidence type="ECO:0000313" key="2">
    <source>
        <dbReference type="EMBL" id="SOQ41857.1"/>
    </source>
</evidence>
<dbReference type="EMBL" id="ODYU01003292">
    <property type="protein sequence ID" value="SOQ41857.1"/>
    <property type="molecule type" value="Genomic_DNA"/>
</dbReference>
<organism evidence="2">
    <name type="scientific">Spodoptera frugiperda</name>
    <name type="common">Fall armyworm</name>
    <dbReference type="NCBI Taxonomy" id="7108"/>
    <lineage>
        <taxon>Eukaryota</taxon>
        <taxon>Metazoa</taxon>
        <taxon>Ecdysozoa</taxon>
        <taxon>Arthropoda</taxon>
        <taxon>Hexapoda</taxon>
        <taxon>Insecta</taxon>
        <taxon>Pterygota</taxon>
        <taxon>Neoptera</taxon>
        <taxon>Endopterygota</taxon>
        <taxon>Lepidoptera</taxon>
        <taxon>Glossata</taxon>
        <taxon>Ditrysia</taxon>
        <taxon>Noctuoidea</taxon>
        <taxon>Noctuidae</taxon>
        <taxon>Amphipyrinae</taxon>
        <taxon>Spodoptera</taxon>
    </lineage>
</organism>
<proteinExistence type="predicted"/>
<name>A0A2H1VM16_SPOFR</name>
<dbReference type="AlphaFoldDB" id="A0A2H1VM16"/>
<sequence>MLITFVDCLVGRVVASATAGQGVSGSIPGSGEVLLGFFRFFENFSVVARSLEMCPVYGNRLTTYYMGLTTYEKWVYIDCLIARVIASVTARQGVLGSFPGSGKVLARSLELCPKRRLLYTSHTIKYGFTLSGSSPIRWDL</sequence>
<protein>
    <submittedName>
        <fullName evidence="2">SFRICE_037763</fullName>
    </submittedName>
</protein>
<accession>A0A2H1VM16</accession>
<reference evidence="2" key="1">
    <citation type="submission" date="2016-07" db="EMBL/GenBank/DDBJ databases">
        <authorList>
            <person name="Bretaudeau A."/>
        </authorList>
    </citation>
    <scope>NUCLEOTIDE SEQUENCE</scope>
    <source>
        <strain evidence="2">Rice</strain>
        <tissue evidence="2">Whole body</tissue>
    </source>
</reference>
<gene>
    <name evidence="2" type="ORF">SFRICE_037763</name>
</gene>
<keyword evidence="1" id="KW-0732">Signal</keyword>
<evidence type="ECO:0000256" key="1">
    <source>
        <dbReference type="SAM" id="SignalP"/>
    </source>
</evidence>
<feature type="signal peptide" evidence="1">
    <location>
        <begin position="1"/>
        <end position="15"/>
    </location>
</feature>